<reference evidence="2 3" key="1">
    <citation type="journal article" date="2020" name="ISME J.">
        <title>Uncovering the hidden diversity of litter-decomposition mechanisms in mushroom-forming fungi.</title>
        <authorList>
            <person name="Floudas D."/>
            <person name="Bentzer J."/>
            <person name="Ahren D."/>
            <person name="Johansson T."/>
            <person name="Persson P."/>
            <person name="Tunlid A."/>
        </authorList>
    </citation>
    <scope>NUCLEOTIDE SEQUENCE [LARGE SCALE GENOMIC DNA]</scope>
    <source>
        <strain evidence="2 3">CBS 406.79</strain>
    </source>
</reference>
<feature type="compositionally biased region" description="Polar residues" evidence="1">
    <location>
        <begin position="87"/>
        <end position="105"/>
    </location>
</feature>
<sequence length="318" mass="34414">MAAATPAKKIQLRPDFFRGQHSTDESPSAKKSTRIPFIGRPRKKSTQSDILPSVATAQVTQSRTSVATVGSRSNFDNAGDGLASPPLASTSQQSLKATSNSTSLGSRLAAHFTPRTSLRRFQSRRSQPSLHSPGELSDYTSDSLAPPKSGPRSPSIDSTSSRLSRSSTPRATQTIRDPLDSSRLPAQPTITVSRPPPLDYDLDNLDEYSDLFTKPRRKIKPKPVPINTRPLKYTEDHHSYAPLARSSSPPSALTFSREPHAGGQIANSHKPFAPDADSTSISGNPIPSSRALATGRRDSSLLGMLVILIQQKTQRQCR</sequence>
<evidence type="ECO:0000313" key="3">
    <source>
        <dbReference type="Proteomes" id="UP000518752"/>
    </source>
</evidence>
<name>A0A8H5HYX0_9AGAR</name>
<evidence type="ECO:0000256" key="1">
    <source>
        <dbReference type="SAM" id="MobiDB-lite"/>
    </source>
</evidence>
<feature type="compositionally biased region" description="Low complexity" evidence="1">
    <location>
        <begin position="150"/>
        <end position="172"/>
    </location>
</feature>
<protein>
    <submittedName>
        <fullName evidence="2">Uncharacterized protein</fullName>
    </submittedName>
</protein>
<comment type="caution">
    <text evidence="2">The sequence shown here is derived from an EMBL/GenBank/DDBJ whole genome shotgun (WGS) entry which is preliminary data.</text>
</comment>
<organism evidence="2 3">
    <name type="scientific">Collybiopsis confluens</name>
    <dbReference type="NCBI Taxonomy" id="2823264"/>
    <lineage>
        <taxon>Eukaryota</taxon>
        <taxon>Fungi</taxon>
        <taxon>Dikarya</taxon>
        <taxon>Basidiomycota</taxon>
        <taxon>Agaricomycotina</taxon>
        <taxon>Agaricomycetes</taxon>
        <taxon>Agaricomycetidae</taxon>
        <taxon>Agaricales</taxon>
        <taxon>Marasmiineae</taxon>
        <taxon>Omphalotaceae</taxon>
        <taxon>Collybiopsis</taxon>
    </lineage>
</organism>
<accession>A0A8H5HYX0</accession>
<feature type="compositionally biased region" description="Polar residues" evidence="1">
    <location>
        <begin position="47"/>
        <end position="76"/>
    </location>
</feature>
<dbReference type="EMBL" id="JAACJN010000008">
    <property type="protein sequence ID" value="KAF5391710.1"/>
    <property type="molecule type" value="Genomic_DNA"/>
</dbReference>
<dbReference type="OrthoDB" id="2804750at2759"/>
<feature type="region of interest" description="Disordered" evidence="1">
    <location>
        <begin position="261"/>
        <end position="294"/>
    </location>
</feature>
<dbReference type="AlphaFoldDB" id="A0A8H5HYX0"/>
<keyword evidence="3" id="KW-1185">Reference proteome</keyword>
<feature type="compositionally biased region" description="Polar residues" evidence="1">
    <location>
        <begin position="277"/>
        <end position="287"/>
    </location>
</feature>
<feature type="compositionally biased region" description="Basic and acidic residues" evidence="1">
    <location>
        <begin position="15"/>
        <end position="28"/>
    </location>
</feature>
<proteinExistence type="predicted"/>
<feature type="region of interest" description="Disordered" evidence="1">
    <location>
        <begin position="1"/>
        <end position="202"/>
    </location>
</feature>
<dbReference type="Proteomes" id="UP000518752">
    <property type="component" value="Unassembled WGS sequence"/>
</dbReference>
<evidence type="ECO:0000313" key="2">
    <source>
        <dbReference type="EMBL" id="KAF5391710.1"/>
    </source>
</evidence>
<gene>
    <name evidence="2" type="ORF">D9757_001665</name>
</gene>